<dbReference type="EC" id="1.5.1.2" evidence="9 10"/>
<feature type="binding site" evidence="11">
    <location>
        <begin position="11"/>
        <end position="16"/>
    </location>
    <ligand>
        <name>NADP(+)</name>
        <dbReference type="ChEBI" id="CHEBI:58349"/>
    </ligand>
</feature>
<dbReference type="Gene3D" id="1.10.3730.10">
    <property type="entry name" value="ProC C-terminal domain-like"/>
    <property type="match status" value="1"/>
</dbReference>
<dbReference type="UniPathway" id="UPA00098">
    <property type="reaction ID" value="UER00361"/>
</dbReference>
<evidence type="ECO:0000259" key="12">
    <source>
        <dbReference type="Pfam" id="PF03807"/>
    </source>
</evidence>
<evidence type="ECO:0000256" key="3">
    <source>
        <dbReference type="ARBA" id="ARBA00022490"/>
    </source>
</evidence>
<dbReference type="PANTHER" id="PTHR11645">
    <property type="entry name" value="PYRROLINE-5-CARBOXYLATE REDUCTASE"/>
    <property type="match status" value="1"/>
</dbReference>
<dbReference type="Pfam" id="PF14748">
    <property type="entry name" value="P5CR_dimer"/>
    <property type="match status" value="1"/>
</dbReference>
<feature type="binding site" evidence="11">
    <location>
        <position position="60"/>
    </location>
    <ligand>
        <name>NADPH</name>
        <dbReference type="ChEBI" id="CHEBI:57783"/>
    </ligand>
</feature>
<dbReference type="Pfam" id="PF03807">
    <property type="entry name" value="F420_oxidored"/>
    <property type="match status" value="1"/>
</dbReference>
<comment type="catalytic activity">
    <reaction evidence="9">
        <text>L-proline + NADP(+) = (S)-1-pyrroline-5-carboxylate + NADPH + 2 H(+)</text>
        <dbReference type="Rhea" id="RHEA:14109"/>
        <dbReference type="ChEBI" id="CHEBI:15378"/>
        <dbReference type="ChEBI" id="CHEBI:17388"/>
        <dbReference type="ChEBI" id="CHEBI:57783"/>
        <dbReference type="ChEBI" id="CHEBI:58349"/>
        <dbReference type="ChEBI" id="CHEBI:60039"/>
        <dbReference type="EC" id="1.5.1.2"/>
    </reaction>
</comment>
<dbReference type="PIRSF" id="PIRSF000193">
    <property type="entry name" value="Pyrrol-5-carb_rd"/>
    <property type="match status" value="1"/>
</dbReference>
<comment type="subcellular location">
    <subcellularLocation>
        <location evidence="1 9">Cytoplasm</location>
    </subcellularLocation>
</comment>
<keyword evidence="7 9" id="KW-0560">Oxidoreductase</keyword>
<organism evidence="14 15">
    <name type="scientific">Aerococcus viridans</name>
    <dbReference type="NCBI Taxonomy" id="1377"/>
    <lineage>
        <taxon>Bacteria</taxon>
        <taxon>Bacillati</taxon>
        <taxon>Bacillota</taxon>
        <taxon>Bacilli</taxon>
        <taxon>Lactobacillales</taxon>
        <taxon>Aerococcaceae</taxon>
        <taxon>Aerococcus</taxon>
    </lineage>
</organism>
<accession>A0A2J9PL75</accession>
<dbReference type="InterPro" id="IPR008927">
    <property type="entry name" value="6-PGluconate_DH-like_C_sf"/>
</dbReference>
<dbReference type="Gene3D" id="3.40.50.720">
    <property type="entry name" value="NAD(P)-binding Rossmann-like Domain"/>
    <property type="match status" value="1"/>
</dbReference>
<evidence type="ECO:0000256" key="4">
    <source>
        <dbReference type="ARBA" id="ARBA00022605"/>
    </source>
</evidence>
<feature type="binding site" evidence="11">
    <location>
        <begin position="73"/>
        <end position="76"/>
    </location>
    <ligand>
        <name>NADP(+)</name>
        <dbReference type="ChEBI" id="CHEBI:58349"/>
    </ligand>
</feature>
<sequence>MKQIDKKIAIIGLGNMGTAILNGLVKSGEIDNQLITGSRANPEKAEADSAKYGFAILTDNKETTKGADVVILAVKPYLIKDVVDEIKPTLTAETIVISVATGYSLTDAAEQLGDSAKFARVMPNIPAQVGEGISGVVYNENLSASDKELIMQILHTFGSAEQLTENQLDAFTGIAGSSPAIIFMIIEAMADAGVAKGLTRPQALAFAKQAVKGSAQLAIESDLHPGALKDAVCTPGGTTIEEVRTAESINLRGTIIETIIAGIEKSESL</sequence>
<dbReference type="InterPro" id="IPR028939">
    <property type="entry name" value="P5C_Rdtase_cat_N"/>
</dbReference>
<dbReference type="SUPFAM" id="SSF51735">
    <property type="entry name" value="NAD(P)-binding Rossmann-fold domains"/>
    <property type="match status" value="1"/>
</dbReference>
<dbReference type="FunFam" id="3.40.50.720:FF:000190">
    <property type="entry name" value="Pyrroline-5-carboxylate reductase"/>
    <property type="match status" value="1"/>
</dbReference>
<dbReference type="HAMAP" id="MF_01925">
    <property type="entry name" value="P5C_reductase"/>
    <property type="match status" value="1"/>
</dbReference>
<evidence type="ECO:0000256" key="8">
    <source>
        <dbReference type="ARBA" id="ARBA00058118"/>
    </source>
</evidence>
<keyword evidence="5 9" id="KW-0641">Proline biosynthesis</keyword>
<reference evidence="15" key="1">
    <citation type="submission" date="2017-12" db="EMBL/GenBank/DDBJ databases">
        <title>FDA dAtabase for Regulatory Grade micrObial Sequences (FDA-ARGOS): Supporting development and validation of Infectious Disease Dx tests.</title>
        <authorList>
            <person name="Hoffmann M."/>
            <person name="Allard M."/>
            <person name="Evans P."/>
            <person name="Brown E."/>
            <person name="Tallon L."/>
            <person name="Sadzewicz L."/>
            <person name="Sengamalay N."/>
            <person name="Ott S."/>
            <person name="Godinez A."/>
            <person name="Nagaraj S."/>
            <person name="Vavikolanu K."/>
            <person name="Aluvathingal J."/>
            <person name="Nadendla S."/>
            <person name="Sichtig H."/>
        </authorList>
    </citation>
    <scope>NUCLEOTIDE SEQUENCE [LARGE SCALE GENOMIC DNA]</scope>
    <source>
        <strain evidence="15">FDAARGOS_249</strain>
    </source>
</reference>
<feature type="domain" description="Pyrroline-5-carboxylate reductase catalytic N-terminal" evidence="12">
    <location>
        <begin position="7"/>
        <end position="101"/>
    </location>
</feature>
<comment type="pathway">
    <text evidence="9">Amino-acid biosynthesis; L-proline biosynthesis; L-proline from L-glutamate 5-semialdehyde: step 1/1.</text>
</comment>
<dbReference type="GO" id="GO:0005737">
    <property type="term" value="C:cytoplasm"/>
    <property type="evidence" value="ECO:0007669"/>
    <property type="project" value="UniProtKB-SubCell"/>
</dbReference>
<dbReference type="FunFam" id="1.10.3730.10:FF:000001">
    <property type="entry name" value="Pyrroline-5-carboxylate reductase"/>
    <property type="match status" value="1"/>
</dbReference>
<comment type="catalytic activity">
    <reaction evidence="9">
        <text>L-proline + NAD(+) = (S)-1-pyrroline-5-carboxylate + NADH + 2 H(+)</text>
        <dbReference type="Rhea" id="RHEA:14105"/>
        <dbReference type="ChEBI" id="CHEBI:15378"/>
        <dbReference type="ChEBI" id="CHEBI:17388"/>
        <dbReference type="ChEBI" id="CHEBI:57540"/>
        <dbReference type="ChEBI" id="CHEBI:57945"/>
        <dbReference type="ChEBI" id="CHEBI:60039"/>
        <dbReference type="EC" id="1.5.1.2"/>
    </reaction>
</comment>
<dbReference type="Proteomes" id="UP000192813">
    <property type="component" value="Unassembled WGS sequence"/>
</dbReference>
<proteinExistence type="inferred from homology"/>
<dbReference type="InterPro" id="IPR000304">
    <property type="entry name" value="Pyrroline-COOH_reductase"/>
</dbReference>
<dbReference type="AlphaFoldDB" id="A0A2J9PL75"/>
<evidence type="ECO:0000313" key="14">
    <source>
        <dbReference type="EMBL" id="PNL91109.1"/>
    </source>
</evidence>
<dbReference type="NCBIfam" id="TIGR00112">
    <property type="entry name" value="proC"/>
    <property type="match status" value="1"/>
</dbReference>
<gene>
    <name evidence="9 14" type="primary">proC</name>
    <name evidence="14" type="ORF">A6J77_002215</name>
</gene>
<dbReference type="GO" id="GO:0004735">
    <property type="term" value="F:pyrroline-5-carboxylate reductase activity"/>
    <property type="evidence" value="ECO:0007669"/>
    <property type="project" value="UniProtKB-UniRule"/>
</dbReference>
<name>A0A2J9PL75_9LACT</name>
<comment type="caution">
    <text evidence="14">The sequence shown here is derived from an EMBL/GenBank/DDBJ whole genome shotgun (WGS) entry which is preliminary data.</text>
</comment>
<dbReference type="EMBL" id="NBTM02000001">
    <property type="protein sequence ID" value="PNL91109.1"/>
    <property type="molecule type" value="Genomic_DNA"/>
</dbReference>
<dbReference type="RefSeq" id="WP_083067887.1">
    <property type="nucleotide sequence ID" value="NZ_NBTM02000001.1"/>
</dbReference>
<dbReference type="GO" id="GO:0055129">
    <property type="term" value="P:L-proline biosynthetic process"/>
    <property type="evidence" value="ECO:0007669"/>
    <property type="project" value="UniProtKB-UniRule"/>
</dbReference>
<evidence type="ECO:0000256" key="11">
    <source>
        <dbReference type="PIRSR" id="PIRSR000193-1"/>
    </source>
</evidence>
<evidence type="ECO:0000313" key="15">
    <source>
        <dbReference type="Proteomes" id="UP000192813"/>
    </source>
</evidence>
<evidence type="ECO:0000259" key="13">
    <source>
        <dbReference type="Pfam" id="PF14748"/>
    </source>
</evidence>
<evidence type="ECO:0000256" key="1">
    <source>
        <dbReference type="ARBA" id="ARBA00004496"/>
    </source>
</evidence>
<evidence type="ECO:0000256" key="9">
    <source>
        <dbReference type="HAMAP-Rule" id="MF_01925"/>
    </source>
</evidence>
<evidence type="ECO:0000256" key="7">
    <source>
        <dbReference type="ARBA" id="ARBA00023002"/>
    </source>
</evidence>
<protein>
    <recommendedName>
        <fullName evidence="9 10">Pyrroline-5-carboxylate reductase</fullName>
        <shortName evidence="9">P5C reductase</shortName>
        <shortName evidence="9">P5CR</shortName>
        <ecNumber evidence="9 10">1.5.1.2</ecNumber>
    </recommendedName>
    <alternativeName>
        <fullName evidence="9">PCA reductase</fullName>
    </alternativeName>
</protein>
<comment type="similarity">
    <text evidence="2 9">Belongs to the pyrroline-5-carboxylate reductase family.</text>
</comment>
<dbReference type="SUPFAM" id="SSF48179">
    <property type="entry name" value="6-phosphogluconate dehydrogenase C-terminal domain-like"/>
    <property type="match status" value="1"/>
</dbReference>
<evidence type="ECO:0000256" key="5">
    <source>
        <dbReference type="ARBA" id="ARBA00022650"/>
    </source>
</evidence>
<evidence type="ECO:0000256" key="10">
    <source>
        <dbReference type="NCBIfam" id="TIGR00112"/>
    </source>
</evidence>
<keyword evidence="4 9" id="KW-0028">Amino-acid biosynthesis</keyword>
<comment type="function">
    <text evidence="8 9">Catalyzes the reduction of 1-pyrroline-5-carboxylate (PCA) to L-proline.</text>
</comment>
<dbReference type="InterPro" id="IPR036291">
    <property type="entry name" value="NAD(P)-bd_dom_sf"/>
</dbReference>
<keyword evidence="6 9" id="KW-0521">NADP</keyword>
<evidence type="ECO:0000256" key="2">
    <source>
        <dbReference type="ARBA" id="ARBA00005525"/>
    </source>
</evidence>
<evidence type="ECO:0000256" key="6">
    <source>
        <dbReference type="ARBA" id="ARBA00022857"/>
    </source>
</evidence>
<feature type="domain" description="Pyrroline-5-carboxylate reductase dimerisation" evidence="13">
    <location>
        <begin position="165"/>
        <end position="268"/>
    </location>
</feature>
<keyword evidence="3 9" id="KW-0963">Cytoplasm</keyword>
<dbReference type="InterPro" id="IPR029036">
    <property type="entry name" value="P5CR_dimer"/>
</dbReference>
<dbReference type="PANTHER" id="PTHR11645:SF0">
    <property type="entry name" value="PYRROLINE-5-CARBOXYLATE REDUCTASE 3"/>
    <property type="match status" value="1"/>
</dbReference>